<dbReference type="AlphaFoldDB" id="A0A0E9PSM1"/>
<dbReference type="EMBL" id="GBXM01101734">
    <property type="protein sequence ID" value="JAH06843.1"/>
    <property type="molecule type" value="Transcribed_RNA"/>
</dbReference>
<organism evidence="1">
    <name type="scientific">Anguilla anguilla</name>
    <name type="common">European freshwater eel</name>
    <name type="synonym">Muraena anguilla</name>
    <dbReference type="NCBI Taxonomy" id="7936"/>
    <lineage>
        <taxon>Eukaryota</taxon>
        <taxon>Metazoa</taxon>
        <taxon>Chordata</taxon>
        <taxon>Craniata</taxon>
        <taxon>Vertebrata</taxon>
        <taxon>Euteleostomi</taxon>
        <taxon>Actinopterygii</taxon>
        <taxon>Neopterygii</taxon>
        <taxon>Teleostei</taxon>
        <taxon>Anguilliformes</taxon>
        <taxon>Anguillidae</taxon>
        <taxon>Anguilla</taxon>
    </lineage>
</organism>
<protein>
    <submittedName>
        <fullName evidence="1">Uncharacterized protein</fullName>
    </submittedName>
</protein>
<sequence>MPVSCHCDMWCSAISEVKGLKMVFISY</sequence>
<proteinExistence type="predicted"/>
<name>A0A0E9PSM1_ANGAN</name>
<evidence type="ECO:0000313" key="1">
    <source>
        <dbReference type="EMBL" id="JAH06843.1"/>
    </source>
</evidence>
<reference evidence="1" key="2">
    <citation type="journal article" date="2015" name="Fish Shellfish Immunol.">
        <title>Early steps in the European eel (Anguilla anguilla)-Vibrio vulnificus interaction in the gills: Role of the RtxA13 toxin.</title>
        <authorList>
            <person name="Callol A."/>
            <person name="Pajuelo D."/>
            <person name="Ebbesson L."/>
            <person name="Teles M."/>
            <person name="MacKenzie S."/>
            <person name="Amaro C."/>
        </authorList>
    </citation>
    <scope>NUCLEOTIDE SEQUENCE</scope>
</reference>
<accession>A0A0E9PSM1</accession>
<dbReference type="EMBL" id="GBXM01062296">
    <property type="protein sequence ID" value="JAH46281.1"/>
    <property type="molecule type" value="Transcribed_RNA"/>
</dbReference>
<reference evidence="1" key="1">
    <citation type="submission" date="2014-11" db="EMBL/GenBank/DDBJ databases">
        <authorList>
            <person name="Amaro Gonzalez C."/>
        </authorList>
    </citation>
    <scope>NUCLEOTIDE SEQUENCE</scope>
</reference>